<dbReference type="Pfam" id="PF00172">
    <property type="entry name" value="Zn_clus"/>
    <property type="match status" value="1"/>
</dbReference>
<keyword evidence="4" id="KW-0805">Transcription regulation</keyword>
<keyword evidence="7" id="KW-0539">Nucleus</keyword>
<evidence type="ECO:0000256" key="4">
    <source>
        <dbReference type="ARBA" id="ARBA00023015"/>
    </source>
</evidence>
<gene>
    <name evidence="10" type="ORF">BDW59DRAFT_147147</name>
</gene>
<dbReference type="Proteomes" id="UP001610335">
    <property type="component" value="Unassembled WGS sequence"/>
</dbReference>
<keyword evidence="6" id="KW-0804">Transcription</keyword>
<evidence type="ECO:0000256" key="3">
    <source>
        <dbReference type="ARBA" id="ARBA00022833"/>
    </source>
</evidence>
<sequence length="867" mass="94782">MEIDPRLHSRRDNSSSEGTESASDYPEPPSQTARHQTAPNPYRTTSYPEESSSTLRTSPHTDAPDPNDPYADLKRPRACEACRQLKVRCEPDLANPDEPCKRCAKAGRSCVVTVPTRKRQKKTEGRVAELERKIEALTAQVSHSGKIDAVLPSNNSAQSSSSRDDAVGRRWLVSAQSNADQPSMPSRPGLTTQAGSKRSHSGEVKDSRDAAGSTQTHASYTSPSTERTADTPGKQWASAWSPQAPGVKEAVSKAPDIIDQGLVSLAVAMEAFTRHMDSMSGHIPMVVFPPGTQMSEVRKNKPVLFHAIIAVSVGPFQPSAQGPLLQELYKAIAERVIVKGEKSLDLVQALLVSCSFYTPPDNFEEIKFYQLAQLAVAVGMDIGMYRKSSMKPKPFSLFKEKNPPASDPDSPEARRAWLGCYFVSVQTSSALRRPILVRWLPYMDECVDILENSPDALPSDRVMIQWAKLARIIEEISARFFADDLGAGSSFSESRFQFTLKAFEKQLEQWKRAAFNNQNSAIMCQAEAIVSIYLHENAMVLENYSDDSKGADADISSPTTASRINALSSSLASIHQAIDTVCSIPATELVNIPTVALARTAFAIVALIKLYSIVTAPESYIGQVIEPSHLKVESYLDKVIAHYTAAGDLPGGVTPGKFSTVLSMLREWFRTRKDQHGVLNESLNNSQKGLISSIEPNRIRNITAQVNTPLHLLSEVATGDPKNQSRHHHQQTPYAAPRPTFPAEPISQQSPDLVQSFPACMGISPTPPSATAPPAADSDSWPHAYPSQRQFYPSPFDSNSPNQQQQVANTASGYPDFSGSTGMTLPSVFVPEMGAQLGYPETENLSAFWNMMGDVGVFYPQQGAWPF</sequence>
<dbReference type="InterPro" id="IPR001138">
    <property type="entry name" value="Zn2Cys6_DnaBD"/>
</dbReference>
<dbReference type="CDD" id="cd12148">
    <property type="entry name" value="fungal_TF_MHR"/>
    <property type="match status" value="1"/>
</dbReference>
<feature type="compositionally biased region" description="Polar residues" evidence="8">
    <location>
        <begin position="212"/>
        <end position="226"/>
    </location>
</feature>
<feature type="compositionally biased region" description="Basic and acidic residues" evidence="8">
    <location>
        <begin position="200"/>
        <end position="209"/>
    </location>
</feature>
<keyword evidence="5" id="KW-0238">DNA-binding</keyword>
<dbReference type="Gene3D" id="4.10.240.10">
    <property type="entry name" value="Zn(2)-C6 fungal-type DNA-binding domain"/>
    <property type="match status" value="1"/>
</dbReference>
<feature type="region of interest" description="Disordered" evidence="8">
    <location>
        <begin position="139"/>
        <end position="242"/>
    </location>
</feature>
<accession>A0ABR4IAN5</accession>
<dbReference type="InterPro" id="IPR051089">
    <property type="entry name" value="prtT"/>
</dbReference>
<feature type="region of interest" description="Disordered" evidence="8">
    <location>
        <begin position="719"/>
        <end position="815"/>
    </location>
</feature>
<evidence type="ECO:0000313" key="11">
    <source>
        <dbReference type="Proteomes" id="UP001610335"/>
    </source>
</evidence>
<evidence type="ECO:0000259" key="9">
    <source>
        <dbReference type="PROSITE" id="PS50048"/>
    </source>
</evidence>
<dbReference type="PROSITE" id="PS50048">
    <property type="entry name" value="ZN2_CY6_FUNGAL_2"/>
    <property type="match status" value="1"/>
</dbReference>
<evidence type="ECO:0000313" key="10">
    <source>
        <dbReference type="EMBL" id="KAL2824815.1"/>
    </source>
</evidence>
<dbReference type="InterPro" id="IPR036864">
    <property type="entry name" value="Zn2-C6_fun-type_DNA-bd_sf"/>
</dbReference>
<organism evidence="10 11">
    <name type="scientific">Aspergillus cavernicola</name>
    <dbReference type="NCBI Taxonomy" id="176166"/>
    <lineage>
        <taxon>Eukaryota</taxon>
        <taxon>Fungi</taxon>
        <taxon>Dikarya</taxon>
        <taxon>Ascomycota</taxon>
        <taxon>Pezizomycotina</taxon>
        <taxon>Eurotiomycetes</taxon>
        <taxon>Eurotiomycetidae</taxon>
        <taxon>Eurotiales</taxon>
        <taxon>Aspergillaceae</taxon>
        <taxon>Aspergillus</taxon>
        <taxon>Aspergillus subgen. Nidulantes</taxon>
    </lineage>
</organism>
<evidence type="ECO:0000256" key="5">
    <source>
        <dbReference type="ARBA" id="ARBA00023125"/>
    </source>
</evidence>
<dbReference type="PANTHER" id="PTHR31845:SF39">
    <property type="entry name" value="TRANSCRIPTION FACTOR PBCR-RELATED"/>
    <property type="match status" value="1"/>
</dbReference>
<evidence type="ECO:0000256" key="1">
    <source>
        <dbReference type="ARBA" id="ARBA00004123"/>
    </source>
</evidence>
<feature type="domain" description="Zn(2)-C6 fungal-type" evidence="9">
    <location>
        <begin position="78"/>
        <end position="112"/>
    </location>
</feature>
<proteinExistence type="predicted"/>
<evidence type="ECO:0000256" key="6">
    <source>
        <dbReference type="ARBA" id="ARBA00023163"/>
    </source>
</evidence>
<keyword evidence="2" id="KW-0479">Metal-binding</keyword>
<dbReference type="CDD" id="cd00067">
    <property type="entry name" value="GAL4"/>
    <property type="match status" value="1"/>
</dbReference>
<name>A0ABR4IAN5_9EURO</name>
<dbReference type="PROSITE" id="PS00463">
    <property type="entry name" value="ZN2_CY6_FUNGAL_1"/>
    <property type="match status" value="1"/>
</dbReference>
<dbReference type="PANTHER" id="PTHR31845">
    <property type="entry name" value="FINGER DOMAIN PROTEIN, PUTATIVE-RELATED"/>
    <property type="match status" value="1"/>
</dbReference>
<protein>
    <recommendedName>
        <fullName evidence="9">Zn(2)-C6 fungal-type domain-containing protein</fullName>
    </recommendedName>
</protein>
<feature type="compositionally biased region" description="Polar residues" evidence="8">
    <location>
        <begin position="787"/>
        <end position="815"/>
    </location>
</feature>
<keyword evidence="11" id="KW-1185">Reference proteome</keyword>
<feature type="region of interest" description="Disordered" evidence="8">
    <location>
        <begin position="1"/>
        <end position="73"/>
    </location>
</feature>
<evidence type="ECO:0000256" key="7">
    <source>
        <dbReference type="ARBA" id="ARBA00023242"/>
    </source>
</evidence>
<comment type="caution">
    <text evidence="10">The sequence shown here is derived from an EMBL/GenBank/DDBJ whole genome shotgun (WGS) entry which is preliminary data.</text>
</comment>
<evidence type="ECO:0000256" key="8">
    <source>
        <dbReference type="SAM" id="MobiDB-lite"/>
    </source>
</evidence>
<reference evidence="10 11" key="1">
    <citation type="submission" date="2024-07" db="EMBL/GenBank/DDBJ databases">
        <title>Section-level genome sequencing and comparative genomics of Aspergillus sections Usti and Cavernicolus.</title>
        <authorList>
            <consortium name="Lawrence Berkeley National Laboratory"/>
            <person name="Nybo J.L."/>
            <person name="Vesth T.C."/>
            <person name="Theobald S."/>
            <person name="Frisvad J.C."/>
            <person name="Larsen T.O."/>
            <person name="Kjaerboelling I."/>
            <person name="Rothschild-Mancinelli K."/>
            <person name="Lyhne E.K."/>
            <person name="Kogle M.E."/>
            <person name="Barry K."/>
            <person name="Clum A."/>
            <person name="Na H."/>
            <person name="Ledsgaard L."/>
            <person name="Lin J."/>
            <person name="Lipzen A."/>
            <person name="Kuo A."/>
            <person name="Riley R."/>
            <person name="Mondo S."/>
            <person name="LaButti K."/>
            <person name="Haridas S."/>
            <person name="Pangalinan J."/>
            <person name="Salamov A.A."/>
            <person name="Simmons B.A."/>
            <person name="Magnuson J.K."/>
            <person name="Chen J."/>
            <person name="Drula E."/>
            <person name="Henrissat B."/>
            <person name="Wiebenga A."/>
            <person name="Lubbers R.J."/>
            <person name="Gomes A.C."/>
            <person name="Makela M.R."/>
            <person name="Stajich J."/>
            <person name="Grigoriev I.V."/>
            <person name="Mortensen U.H."/>
            <person name="De vries R.P."/>
            <person name="Baker S.E."/>
            <person name="Andersen M.R."/>
        </authorList>
    </citation>
    <scope>NUCLEOTIDE SEQUENCE [LARGE SCALE GENOMIC DNA]</scope>
    <source>
        <strain evidence="10 11">CBS 600.67</strain>
    </source>
</reference>
<dbReference type="Pfam" id="PF04082">
    <property type="entry name" value="Fungal_trans"/>
    <property type="match status" value="1"/>
</dbReference>
<dbReference type="SMART" id="SM00066">
    <property type="entry name" value="GAL4"/>
    <property type="match status" value="1"/>
</dbReference>
<feature type="compositionally biased region" description="Basic and acidic residues" evidence="8">
    <location>
        <begin position="1"/>
        <end position="14"/>
    </location>
</feature>
<dbReference type="InterPro" id="IPR007219">
    <property type="entry name" value="XnlR_reg_dom"/>
</dbReference>
<evidence type="ECO:0000256" key="2">
    <source>
        <dbReference type="ARBA" id="ARBA00022723"/>
    </source>
</evidence>
<feature type="compositionally biased region" description="Polar residues" evidence="8">
    <location>
        <begin position="174"/>
        <end position="196"/>
    </location>
</feature>
<keyword evidence="3" id="KW-0862">Zinc</keyword>
<dbReference type="EMBL" id="JBFXLS010000041">
    <property type="protein sequence ID" value="KAL2824815.1"/>
    <property type="molecule type" value="Genomic_DNA"/>
</dbReference>
<comment type="subcellular location">
    <subcellularLocation>
        <location evidence="1">Nucleus</location>
    </subcellularLocation>
</comment>
<feature type="compositionally biased region" description="Polar residues" evidence="8">
    <location>
        <begin position="30"/>
        <end position="60"/>
    </location>
</feature>
<dbReference type="SUPFAM" id="SSF57701">
    <property type="entry name" value="Zn2/Cys6 DNA-binding domain"/>
    <property type="match status" value="1"/>
</dbReference>